<protein>
    <submittedName>
        <fullName evidence="3">Uncharacterized protein</fullName>
    </submittedName>
</protein>
<gene>
    <name evidence="3" type="ORF">ACFO6V_16745</name>
</gene>
<keyword evidence="2" id="KW-0812">Transmembrane</keyword>
<organism evidence="3 4">
    <name type="scientific">Promicromonospora alba</name>
    <dbReference type="NCBI Taxonomy" id="1616110"/>
    <lineage>
        <taxon>Bacteria</taxon>
        <taxon>Bacillati</taxon>
        <taxon>Actinomycetota</taxon>
        <taxon>Actinomycetes</taxon>
        <taxon>Micrococcales</taxon>
        <taxon>Promicromonosporaceae</taxon>
        <taxon>Promicromonospora</taxon>
    </lineage>
</organism>
<feature type="region of interest" description="Disordered" evidence="1">
    <location>
        <begin position="89"/>
        <end position="173"/>
    </location>
</feature>
<evidence type="ECO:0000313" key="3">
    <source>
        <dbReference type="EMBL" id="MFC4629899.1"/>
    </source>
</evidence>
<comment type="caution">
    <text evidence="3">The sequence shown here is derived from an EMBL/GenBank/DDBJ whole genome shotgun (WGS) entry which is preliminary data.</text>
</comment>
<dbReference type="EMBL" id="JBHSFI010000005">
    <property type="protein sequence ID" value="MFC4629899.1"/>
    <property type="molecule type" value="Genomic_DNA"/>
</dbReference>
<feature type="transmembrane region" description="Helical" evidence="2">
    <location>
        <begin position="70"/>
        <end position="92"/>
    </location>
</feature>
<proteinExistence type="predicted"/>
<accession>A0ABV9HKU4</accession>
<sequence length="173" mass="18012">MRKTEDTLTRARRALSQVDLELDLTRTRSDALVRTRSRPVAEPEPDDASSSGVEILRYGERPALPRRRSAVWALAATVALLGGAGIGTALLWPEPGAVMPGAPASLAPTPTTPTSTPSTGPSLGPRECASSPTATRATPRPERPGQPSDSLPPDGCDVLPSPFPSTTADETGP</sequence>
<keyword evidence="4" id="KW-1185">Reference proteome</keyword>
<keyword evidence="2" id="KW-0472">Membrane</keyword>
<dbReference type="Proteomes" id="UP001596011">
    <property type="component" value="Unassembled WGS sequence"/>
</dbReference>
<evidence type="ECO:0000256" key="2">
    <source>
        <dbReference type="SAM" id="Phobius"/>
    </source>
</evidence>
<dbReference type="RefSeq" id="WP_377137101.1">
    <property type="nucleotide sequence ID" value="NZ_JBHSFI010000005.1"/>
</dbReference>
<evidence type="ECO:0000256" key="1">
    <source>
        <dbReference type="SAM" id="MobiDB-lite"/>
    </source>
</evidence>
<feature type="compositionally biased region" description="Polar residues" evidence="1">
    <location>
        <begin position="164"/>
        <end position="173"/>
    </location>
</feature>
<reference evidence="4" key="1">
    <citation type="journal article" date="2019" name="Int. J. Syst. Evol. Microbiol.">
        <title>The Global Catalogue of Microorganisms (GCM) 10K type strain sequencing project: providing services to taxonomists for standard genome sequencing and annotation.</title>
        <authorList>
            <consortium name="The Broad Institute Genomics Platform"/>
            <consortium name="The Broad Institute Genome Sequencing Center for Infectious Disease"/>
            <person name="Wu L."/>
            <person name="Ma J."/>
        </authorList>
    </citation>
    <scope>NUCLEOTIDE SEQUENCE [LARGE SCALE GENOMIC DNA]</scope>
    <source>
        <strain evidence="4">CCUG 42722</strain>
    </source>
</reference>
<feature type="compositionally biased region" description="Low complexity" evidence="1">
    <location>
        <begin position="100"/>
        <end position="125"/>
    </location>
</feature>
<name>A0ABV9HKU4_9MICO</name>
<evidence type="ECO:0000313" key="4">
    <source>
        <dbReference type="Proteomes" id="UP001596011"/>
    </source>
</evidence>
<feature type="region of interest" description="Disordered" evidence="1">
    <location>
        <begin position="26"/>
        <end position="53"/>
    </location>
</feature>
<keyword evidence="2" id="KW-1133">Transmembrane helix</keyword>